<dbReference type="RefSeq" id="WP_212703754.1">
    <property type="nucleotide sequence ID" value="NZ_CP073581.1"/>
</dbReference>
<dbReference type="EMBL" id="CP073581">
    <property type="protein sequence ID" value="QUJ75549.1"/>
    <property type="molecule type" value="Genomic_DNA"/>
</dbReference>
<accession>A0A975JBQ7</accession>
<name>A0A975JBQ7_9RHOB</name>
<proteinExistence type="predicted"/>
<dbReference type="Pfam" id="PF09898">
    <property type="entry name" value="DUF2125"/>
    <property type="match status" value="1"/>
</dbReference>
<dbReference type="Proteomes" id="UP000683291">
    <property type="component" value="Chromosome 1"/>
</dbReference>
<sequence>MRKLIGVIVVLAGLWAGWWYLGSGMVLRGLSTGIAARGDAGEIAREGFPLRLAAVARDVTLEDGTAIPVVRVGAPAWQPQSVRARITSPVTVPLPQGPLTVSFDLARARTDVALGAALTLERAEGVLDAVTLDLVEGRLAQAQRVTGDVVQLGETRYGFALRAEKLTPGSILRQALRLPDGFAQTFERFDANGEVTFDRALDRGALAVPSQPVRIDLDNATAVWGPVSLDLSAALDVDADGRASGQIVLSAERWRDMLALAERSGALPAQNRRQIEGVLGALAQGGDTLEIPIGVERGLMRMGFIPLGRLPDFRAP</sequence>
<evidence type="ECO:0000313" key="2">
    <source>
        <dbReference type="Proteomes" id="UP000683291"/>
    </source>
</evidence>
<reference evidence="1" key="1">
    <citation type="submission" date="2021-04" db="EMBL/GenBank/DDBJ databases">
        <title>Complete genome sequence for Sulfitobacter sp. strain JK7-1.</title>
        <authorList>
            <person name="Park S.-J."/>
        </authorList>
    </citation>
    <scope>NUCLEOTIDE SEQUENCE</scope>
    <source>
        <strain evidence="1">JK7-1</strain>
    </source>
</reference>
<organism evidence="1 2">
    <name type="scientific">Sulfitobacter albidus</name>
    <dbReference type="NCBI Taxonomy" id="2829501"/>
    <lineage>
        <taxon>Bacteria</taxon>
        <taxon>Pseudomonadati</taxon>
        <taxon>Pseudomonadota</taxon>
        <taxon>Alphaproteobacteria</taxon>
        <taxon>Rhodobacterales</taxon>
        <taxon>Roseobacteraceae</taxon>
        <taxon>Sulfitobacter</taxon>
    </lineage>
</organism>
<gene>
    <name evidence="1" type="ORF">KDD17_11315</name>
</gene>
<dbReference type="KEGG" id="sual:KDD17_11315"/>
<dbReference type="AlphaFoldDB" id="A0A975JBQ7"/>
<protein>
    <submittedName>
        <fullName evidence="1">DUF2125 domain-containing protein</fullName>
    </submittedName>
</protein>
<evidence type="ECO:0000313" key="1">
    <source>
        <dbReference type="EMBL" id="QUJ75549.1"/>
    </source>
</evidence>
<keyword evidence="2" id="KW-1185">Reference proteome</keyword>
<dbReference type="InterPro" id="IPR018666">
    <property type="entry name" value="DUF2125"/>
</dbReference>